<organism evidence="1 2">
    <name type="scientific">Halalkalibacter suaedae</name>
    <dbReference type="NCBI Taxonomy" id="2822140"/>
    <lineage>
        <taxon>Bacteria</taxon>
        <taxon>Bacillati</taxon>
        <taxon>Bacillota</taxon>
        <taxon>Bacilli</taxon>
        <taxon>Bacillales</taxon>
        <taxon>Bacillaceae</taxon>
        <taxon>Halalkalibacter</taxon>
    </lineage>
</organism>
<sequence>MKNKFLSRKFLLAVITGLLVVANQGLGLNLPEESILTVAGVAVTYIVGESVVDAKKKGEGK</sequence>
<comment type="caution">
    <text evidence="1">The sequence shown here is derived from an EMBL/GenBank/DDBJ whole genome shotgun (WGS) entry which is preliminary data.</text>
</comment>
<dbReference type="AlphaFoldDB" id="A0A940WYG3"/>
<evidence type="ECO:0000313" key="1">
    <source>
        <dbReference type="EMBL" id="MBP3950349.1"/>
    </source>
</evidence>
<evidence type="ECO:0008006" key="3">
    <source>
        <dbReference type="Google" id="ProtNLM"/>
    </source>
</evidence>
<keyword evidence="2" id="KW-1185">Reference proteome</keyword>
<dbReference type="EMBL" id="JAGKSQ010000002">
    <property type="protein sequence ID" value="MBP3950349.1"/>
    <property type="molecule type" value="Genomic_DNA"/>
</dbReference>
<name>A0A940WYG3_9BACI</name>
<dbReference type="RefSeq" id="WP_210596000.1">
    <property type="nucleotide sequence ID" value="NZ_JAGKSQ010000002.1"/>
</dbReference>
<dbReference type="Proteomes" id="UP000678228">
    <property type="component" value="Unassembled WGS sequence"/>
</dbReference>
<evidence type="ECO:0000313" key="2">
    <source>
        <dbReference type="Proteomes" id="UP000678228"/>
    </source>
</evidence>
<protein>
    <recommendedName>
        <fullName evidence="3">Holin</fullName>
    </recommendedName>
</protein>
<reference evidence="1" key="1">
    <citation type="submission" date="2021-03" db="EMBL/GenBank/DDBJ databases">
        <title>Bacillus suaedae sp. nov., isolated from Suaeda aralocaspica.</title>
        <authorList>
            <person name="Lei R.F.R."/>
        </authorList>
    </citation>
    <scope>NUCLEOTIDE SEQUENCE</scope>
    <source>
        <strain evidence="1">YZJH907-2</strain>
    </source>
</reference>
<accession>A0A940WYG3</accession>
<gene>
    <name evidence="1" type="ORF">J7W16_04330</name>
</gene>
<proteinExistence type="predicted"/>